<name>A0AAX6MS06_9PEZI</name>
<feature type="coiled-coil region" evidence="1">
    <location>
        <begin position="173"/>
        <end position="200"/>
    </location>
</feature>
<evidence type="ECO:0000256" key="1">
    <source>
        <dbReference type="SAM" id="Coils"/>
    </source>
</evidence>
<dbReference type="Proteomes" id="UP001369815">
    <property type="component" value="Unassembled WGS sequence"/>
</dbReference>
<accession>A0AAX6MS06</accession>
<reference evidence="2 3" key="1">
    <citation type="journal article" date="2024" name="Front Chem Biol">
        <title>Unveiling the potential of Daldinia eschscholtzii MFLUCC 19-0629 through bioactivity and bioinformatics studies for enhanced sustainable agriculture production.</title>
        <authorList>
            <person name="Brooks S."/>
            <person name="Weaver J.A."/>
            <person name="Klomchit A."/>
            <person name="Alharthi S.A."/>
            <person name="Onlamun T."/>
            <person name="Nurani R."/>
            <person name="Vong T.K."/>
            <person name="Alberti F."/>
            <person name="Greco C."/>
        </authorList>
    </citation>
    <scope>NUCLEOTIDE SEQUENCE [LARGE SCALE GENOMIC DNA]</scope>
    <source>
        <strain evidence="2">MFLUCC 19-0629</strain>
    </source>
</reference>
<sequence>MFEYCVRTYTPDRQPFTRSQSFSHHHDHRPRYQYRSRCFDGCAEISLEKLNSIREQKKDLMERNNVLTRENQTLKNDLQASTQENSRLVAHHQQMLEEIEELRRTRGLDAEAAERFRRRVQTLKMEVDKKDKDILDLRRDNETLSKRVCVMTETISTLHQRISEKAAANKKRRDDYQKTVDDYTCRLEKARRTLADRRRELDERDALIDEQCRMLRRYETTIPPRRRYSFV</sequence>
<dbReference type="AlphaFoldDB" id="A0AAX6MS06"/>
<protein>
    <submittedName>
        <fullName evidence="2">Uncharacterized protein</fullName>
    </submittedName>
</protein>
<proteinExistence type="predicted"/>
<comment type="caution">
    <text evidence="2">The sequence shown here is derived from an EMBL/GenBank/DDBJ whole genome shotgun (WGS) entry which is preliminary data.</text>
</comment>
<organism evidence="2 3">
    <name type="scientific">Daldinia eschscholtzii</name>
    <dbReference type="NCBI Taxonomy" id="292717"/>
    <lineage>
        <taxon>Eukaryota</taxon>
        <taxon>Fungi</taxon>
        <taxon>Dikarya</taxon>
        <taxon>Ascomycota</taxon>
        <taxon>Pezizomycotina</taxon>
        <taxon>Sordariomycetes</taxon>
        <taxon>Xylariomycetidae</taxon>
        <taxon>Xylariales</taxon>
        <taxon>Hypoxylaceae</taxon>
        <taxon>Daldinia</taxon>
    </lineage>
</organism>
<dbReference type="Gene3D" id="1.10.287.1490">
    <property type="match status" value="1"/>
</dbReference>
<dbReference type="EMBL" id="JBANMG010000003">
    <property type="protein sequence ID" value="KAK6955187.1"/>
    <property type="molecule type" value="Genomic_DNA"/>
</dbReference>
<keyword evidence="3" id="KW-1185">Reference proteome</keyword>
<evidence type="ECO:0000313" key="3">
    <source>
        <dbReference type="Proteomes" id="UP001369815"/>
    </source>
</evidence>
<keyword evidence="1" id="KW-0175">Coiled coil</keyword>
<gene>
    <name evidence="2" type="ORF">Daesc_002818</name>
</gene>
<evidence type="ECO:0000313" key="2">
    <source>
        <dbReference type="EMBL" id="KAK6955187.1"/>
    </source>
</evidence>
<feature type="coiled-coil region" evidence="1">
    <location>
        <begin position="43"/>
        <end position="140"/>
    </location>
</feature>